<evidence type="ECO:0000259" key="2">
    <source>
        <dbReference type="Pfam" id="PF01648"/>
    </source>
</evidence>
<proteinExistence type="predicted"/>
<feature type="domain" description="4'-phosphopantetheinyl transferase" evidence="2">
    <location>
        <begin position="2"/>
        <end position="82"/>
    </location>
</feature>
<dbReference type="InterPro" id="IPR008278">
    <property type="entry name" value="4-PPantetheinyl_Trfase_dom"/>
</dbReference>
<reference evidence="4" key="1">
    <citation type="journal article" date="2019" name="Int. J. Syst. Evol. Microbiol.">
        <title>The Global Catalogue of Microorganisms (GCM) 10K type strain sequencing project: providing services to taxonomists for standard genome sequencing and annotation.</title>
        <authorList>
            <consortium name="The Broad Institute Genomics Platform"/>
            <consortium name="The Broad Institute Genome Sequencing Center for Infectious Disease"/>
            <person name="Wu L."/>
            <person name="Ma J."/>
        </authorList>
    </citation>
    <scope>NUCLEOTIDE SEQUENCE [LARGE SCALE GENOMIC DNA]</scope>
    <source>
        <strain evidence="4">CECT 7184</strain>
    </source>
</reference>
<dbReference type="RefSeq" id="WP_290363135.1">
    <property type="nucleotide sequence ID" value="NZ_JAUFQU010000001.1"/>
</dbReference>
<sequence length="165" mass="19034">MIGNDIVDLSLARIQSNWQRKGFLQKLFTPDEQQAILNHPEPGLMVWILWTMKEAVYKIYNRQTLDKGFFPHLLECEISTNTTILSGKVYCKGRKYLTSTVIDGGFVHTLAVTQPKDLQHIYEISSEKVEKDCYGLPFVYEKGIRIPVSKSHHGRFEKVVQLSVY</sequence>
<organism evidence="3 4">
    <name type="scientific">Paenimyroides ceti</name>
    <dbReference type="NCBI Taxonomy" id="395087"/>
    <lineage>
        <taxon>Bacteria</taxon>
        <taxon>Pseudomonadati</taxon>
        <taxon>Bacteroidota</taxon>
        <taxon>Flavobacteriia</taxon>
        <taxon>Flavobacteriales</taxon>
        <taxon>Flavobacteriaceae</taxon>
        <taxon>Paenimyroides</taxon>
    </lineage>
</organism>
<keyword evidence="1 3" id="KW-0808">Transferase</keyword>
<dbReference type="GO" id="GO:0016740">
    <property type="term" value="F:transferase activity"/>
    <property type="evidence" value="ECO:0007669"/>
    <property type="project" value="UniProtKB-KW"/>
</dbReference>
<gene>
    <name evidence="3" type="ORF">QW060_08105</name>
</gene>
<keyword evidence="4" id="KW-1185">Reference proteome</keyword>
<dbReference type="Proteomes" id="UP001242368">
    <property type="component" value="Unassembled WGS sequence"/>
</dbReference>
<evidence type="ECO:0000256" key="1">
    <source>
        <dbReference type="ARBA" id="ARBA00022679"/>
    </source>
</evidence>
<comment type="caution">
    <text evidence="3">The sequence shown here is derived from an EMBL/GenBank/DDBJ whole genome shotgun (WGS) entry which is preliminary data.</text>
</comment>
<protein>
    <submittedName>
        <fullName evidence="3">4'-phosphopantetheinyl transferase superfamily protein</fullName>
    </submittedName>
</protein>
<dbReference type="SUPFAM" id="SSF56214">
    <property type="entry name" value="4'-phosphopantetheinyl transferase"/>
    <property type="match status" value="1"/>
</dbReference>
<evidence type="ECO:0000313" key="3">
    <source>
        <dbReference type="EMBL" id="MDN3707096.1"/>
    </source>
</evidence>
<accession>A0ABT8CSI7</accession>
<dbReference type="Gene3D" id="3.90.470.20">
    <property type="entry name" value="4'-phosphopantetheinyl transferase domain"/>
    <property type="match status" value="1"/>
</dbReference>
<name>A0ABT8CSI7_9FLAO</name>
<dbReference type="InterPro" id="IPR037143">
    <property type="entry name" value="4-PPantetheinyl_Trfase_dom_sf"/>
</dbReference>
<evidence type="ECO:0000313" key="4">
    <source>
        <dbReference type="Proteomes" id="UP001242368"/>
    </source>
</evidence>
<dbReference type="EMBL" id="JAUFQU010000001">
    <property type="protein sequence ID" value="MDN3707096.1"/>
    <property type="molecule type" value="Genomic_DNA"/>
</dbReference>
<dbReference type="Pfam" id="PF01648">
    <property type="entry name" value="ACPS"/>
    <property type="match status" value="1"/>
</dbReference>